<keyword evidence="2" id="KW-0539">Nucleus</keyword>
<evidence type="ECO:0000256" key="4">
    <source>
        <dbReference type="SAM" id="MobiDB-lite"/>
    </source>
</evidence>
<feature type="coiled-coil region" evidence="3">
    <location>
        <begin position="864"/>
        <end position="891"/>
    </location>
</feature>
<dbReference type="GO" id="GO:0005634">
    <property type="term" value="C:nucleus"/>
    <property type="evidence" value="ECO:0007669"/>
    <property type="project" value="UniProtKB-SubCell"/>
</dbReference>
<feature type="compositionally biased region" description="Polar residues" evidence="4">
    <location>
        <begin position="12"/>
        <end position="27"/>
    </location>
</feature>
<feature type="compositionally biased region" description="Polar residues" evidence="4">
    <location>
        <begin position="447"/>
        <end position="461"/>
    </location>
</feature>
<feature type="compositionally biased region" description="Polar residues" evidence="4">
    <location>
        <begin position="508"/>
        <end position="524"/>
    </location>
</feature>
<feature type="compositionally biased region" description="Basic residues" evidence="4">
    <location>
        <begin position="1"/>
        <end position="11"/>
    </location>
</feature>
<dbReference type="AlphaFoldDB" id="A0ABD3C8H4"/>
<dbReference type="Proteomes" id="UP001632038">
    <property type="component" value="Unassembled WGS sequence"/>
</dbReference>
<evidence type="ECO:0000256" key="1">
    <source>
        <dbReference type="ARBA" id="ARBA00004123"/>
    </source>
</evidence>
<proteinExistence type="predicted"/>
<evidence type="ECO:0000259" key="5">
    <source>
        <dbReference type="SMART" id="SM01135"/>
    </source>
</evidence>
<feature type="region of interest" description="Disordered" evidence="4">
    <location>
        <begin position="175"/>
        <end position="194"/>
    </location>
</feature>
<dbReference type="PANTHER" id="PTHR21689">
    <property type="entry name" value="LIN-9"/>
    <property type="match status" value="1"/>
</dbReference>
<evidence type="ECO:0000313" key="6">
    <source>
        <dbReference type="EMBL" id="KAL3626120.1"/>
    </source>
</evidence>
<evidence type="ECO:0000313" key="7">
    <source>
        <dbReference type="Proteomes" id="UP001632038"/>
    </source>
</evidence>
<sequence>MGPPRKSKSVNKRYSNIYDVSSPSKNGDGSKRSSARKRKSTDMLGPRWSMEELTRFYDSYRKNGKDWKKVSGAVRNRSSDMVEALYSMNRAYLSLPHGTASADGLIAMMTDHYSNLAGSNSDQESNDGAGPSRKTKKRAIGKVQPPTSKSLEEQFVSPTVGSSYGCLSLLKKKYPGGSQPRPVGKRTPRFPISFSYANKSGDKYSSPIRKGLKLKADANDDEVAHEIAIVLAEASQREVSGTPNKRAESVMSSPFRHAQRKHSVVEMANTKLLDADTDDEDLEGSTEADTDELCRYTANAMKSASIGTSRQKDRKLDNNNSHLDDTEEECSGTEEGQRSMRSPMQSQRKMNKKVLFGKDEETAFDALQTLADLSLMMPIENEDELRVQPKDETDDHVDESVPLEALPANLPGEKRRSCGIRTKGSLISGYGAASNKTSKSGKGLAFNASSAPEENQDSHQSITKKSRKKQKTQVSKIQKTDARPDTRVSESPGIKGGDSGKKPMTKSLKFTQSSSPKLMKVSENSSSADILKEASDSAQSAIQVPAVNPVHLPTKVRSRHKITQKRPIQNNLKLSDKNSNDESNDTAFKLKEKLSNCLSNQRLRRWCAYELFYSAIDSPWFSKKEFVEYLNHVGLGHVPRLTRVEWGVIRSSLGKPRLLSEQFLKEENEKLNQYRDSVRKHYTELHEGIREGLPTDLPRPLSVGQRVIAIHPKTREINDGSVLTVEHSKCRIQFDRPELGVEFVMDIDIMPLNPLENTPASIGRDTVSVNKFLENSNELKLNGHAKEHIKLPQSDNLDVNDSISQLASLTNSAGLLRQTKVASANANPHTRIGFADTATYTLASSSQPTTQAQLQAREADIQALAELTRALDKKEALVHELKRMNEDVLENPKDGDSPLKESESFKKQYAAILIQLKEANVQVTSALHCLRERNTYQAKLLLTSPRPVGHLADPTLNAVSQTHEEGSHVNDIMDSSRTKARTMVNAAMQAIASLKRRGETIEKIEEAIDYVNDQLPSDNSYTYSKPDPKLKNVSDDETQIPSELITKSVATLLMIQKCTERQFPPSDVAQILDSAVTSLQPRSSQNLPVYTEIQKCVGIIKNQILALIPT</sequence>
<reference evidence="7" key="1">
    <citation type="journal article" date="2024" name="IScience">
        <title>Strigolactones Initiate the Formation of Haustorium-like Structures in Castilleja.</title>
        <authorList>
            <person name="Buerger M."/>
            <person name="Peterson D."/>
            <person name="Chory J."/>
        </authorList>
    </citation>
    <scope>NUCLEOTIDE SEQUENCE [LARGE SCALE GENOMIC DNA]</scope>
</reference>
<accession>A0ABD3C8H4</accession>
<dbReference type="Gene3D" id="1.20.58.1880">
    <property type="match status" value="1"/>
</dbReference>
<evidence type="ECO:0000256" key="3">
    <source>
        <dbReference type="SAM" id="Coils"/>
    </source>
</evidence>
<feature type="compositionally biased region" description="Basic residues" evidence="4">
    <location>
        <begin position="462"/>
        <end position="471"/>
    </location>
</feature>
<evidence type="ECO:0000256" key="2">
    <source>
        <dbReference type="ARBA" id="ARBA00023242"/>
    </source>
</evidence>
<feature type="compositionally biased region" description="Basic residues" evidence="4">
    <location>
        <begin position="554"/>
        <end position="564"/>
    </location>
</feature>
<protein>
    <recommendedName>
        <fullName evidence="5">DIRP domain-containing protein</fullName>
    </recommendedName>
</protein>
<dbReference type="SMART" id="SM01135">
    <property type="entry name" value="DIRP"/>
    <property type="match status" value="1"/>
</dbReference>
<feature type="region of interest" description="Disordered" evidence="4">
    <location>
        <begin position="1"/>
        <end position="46"/>
    </location>
</feature>
<gene>
    <name evidence="6" type="ORF">CASFOL_029669</name>
</gene>
<feature type="region of interest" description="Disordered" evidence="4">
    <location>
        <begin position="117"/>
        <end position="151"/>
    </location>
</feature>
<feature type="compositionally biased region" description="Polar residues" evidence="4">
    <location>
        <begin position="339"/>
        <end position="348"/>
    </location>
</feature>
<dbReference type="InterPro" id="IPR009057">
    <property type="entry name" value="Homeodomain-like_sf"/>
</dbReference>
<dbReference type="InterPro" id="IPR010561">
    <property type="entry name" value="LIN-9/ALY1"/>
</dbReference>
<feature type="compositionally biased region" description="Basic and acidic residues" evidence="4">
    <location>
        <begin position="478"/>
        <end position="488"/>
    </location>
</feature>
<comment type="caution">
    <text evidence="6">The sequence shown here is derived from an EMBL/GenBank/DDBJ whole genome shotgun (WGS) entry which is preliminary data.</text>
</comment>
<dbReference type="Pfam" id="PF06584">
    <property type="entry name" value="DIRP"/>
    <property type="match status" value="1"/>
</dbReference>
<feature type="region of interest" description="Disordered" evidence="4">
    <location>
        <begin position="240"/>
        <end position="262"/>
    </location>
</feature>
<comment type="subcellular location">
    <subcellularLocation>
        <location evidence="1">Nucleus</location>
    </subcellularLocation>
</comment>
<organism evidence="6 7">
    <name type="scientific">Castilleja foliolosa</name>
    <dbReference type="NCBI Taxonomy" id="1961234"/>
    <lineage>
        <taxon>Eukaryota</taxon>
        <taxon>Viridiplantae</taxon>
        <taxon>Streptophyta</taxon>
        <taxon>Embryophyta</taxon>
        <taxon>Tracheophyta</taxon>
        <taxon>Spermatophyta</taxon>
        <taxon>Magnoliopsida</taxon>
        <taxon>eudicotyledons</taxon>
        <taxon>Gunneridae</taxon>
        <taxon>Pentapetalae</taxon>
        <taxon>asterids</taxon>
        <taxon>lamiids</taxon>
        <taxon>Lamiales</taxon>
        <taxon>Orobanchaceae</taxon>
        <taxon>Pedicularideae</taxon>
        <taxon>Castillejinae</taxon>
        <taxon>Castilleja</taxon>
    </lineage>
</organism>
<feature type="region of interest" description="Disordered" evidence="4">
    <location>
        <begin position="302"/>
        <end position="350"/>
    </location>
</feature>
<dbReference type="InterPro" id="IPR033471">
    <property type="entry name" value="DIRP"/>
</dbReference>
<keyword evidence="7" id="KW-1185">Reference proteome</keyword>
<feature type="region of interest" description="Disordered" evidence="4">
    <location>
        <begin position="385"/>
        <end position="524"/>
    </location>
</feature>
<name>A0ABD3C8H4_9LAMI</name>
<dbReference type="EMBL" id="JAVIJP010000047">
    <property type="protein sequence ID" value="KAL3626120.1"/>
    <property type="molecule type" value="Genomic_DNA"/>
</dbReference>
<dbReference type="SUPFAM" id="SSF46689">
    <property type="entry name" value="Homeodomain-like"/>
    <property type="match status" value="1"/>
</dbReference>
<dbReference type="PANTHER" id="PTHR21689:SF2">
    <property type="entry name" value="PROTEIN LIN-9 HOMOLOG"/>
    <property type="match status" value="1"/>
</dbReference>
<feature type="region of interest" description="Disordered" evidence="4">
    <location>
        <begin position="553"/>
        <end position="584"/>
    </location>
</feature>
<feature type="domain" description="DIRP" evidence="5">
    <location>
        <begin position="612"/>
        <end position="713"/>
    </location>
</feature>
<keyword evidence="3" id="KW-0175">Coiled coil</keyword>